<proteinExistence type="predicted"/>
<dbReference type="EMBL" id="CAEZXR010000229">
    <property type="protein sequence ID" value="CAB4718406.1"/>
    <property type="molecule type" value="Genomic_DNA"/>
</dbReference>
<sequence length="292" mass="31387">MSDVNGAKPTFLTVPEPARGLERVRLAVPDPLVDTVVGARVWRKRRKPDVVAAARLEMDFLLSEVSTPAEIDAVTQRYLARETYRSELRYHPKIIGEQPVDGVDRLRAARRAGRGVVISFLHHGHYEGATASVGKAEAPIHIAISEDMIGADAPAFLRQHVRVGLRSGNTGVNAAAGAGVLAKVLTDGHVMAIATDVPGRTPLHFLGRDRLGSSGAARLARGTNSLVVVMTAHCDSDGALSLSIGEPIEPLDFASHDELLAELLRAQEPAILAWPEGYHLPRLRWGMPPTDG</sequence>
<evidence type="ECO:0000313" key="1">
    <source>
        <dbReference type="EMBL" id="CAB4718406.1"/>
    </source>
</evidence>
<name>A0A6J6R5U3_9ZZZZ</name>
<accession>A0A6J6R5U3</accession>
<protein>
    <submittedName>
        <fullName evidence="1">Unannotated protein</fullName>
    </submittedName>
</protein>
<organism evidence="1">
    <name type="scientific">freshwater metagenome</name>
    <dbReference type="NCBI Taxonomy" id="449393"/>
    <lineage>
        <taxon>unclassified sequences</taxon>
        <taxon>metagenomes</taxon>
        <taxon>ecological metagenomes</taxon>
    </lineage>
</organism>
<dbReference type="AlphaFoldDB" id="A0A6J6R5U3"/>
<gene>
    <name evidence="1" type="ORF">UFOPK2579_01827</name>
</gene>
<reference evidence="1" key="1">
    <citation type="submission" date="2020-05" db="EMBL/GenBank/DDBJ databases">
        <authorList>
            <person name="Chiriac C."/>
            <person name="Salcher M."/>
            <person name="Ghai R."/>
            <person name="Kavagutti S V."/>
        </authorList>
    </citation>
    <scope>NUCLEOTIDE SEQUENCE</scope>
</reference>